<sequence>MRFPGLKVKEKSSHTIVEVDANRSDTDISSQTVAATVTGWPIGPQRITSAPIWIIGDLLLLLLPIAFLVLAAFAYKLDGEELSDRGRKIQQAILLGPTLFPLAFAALAGRSLKKIALWRAQEGTTLGFLEHVIGSQSLVAAIGHAITLHSLNFLTLGLLAIWALSPLGGQSALRLVHETNNTVLENRPVFYANVDAASDFPVGGNNVDAFNLVNSVVSTALLTVDTLEWSPTDTWNHPKIPRLEELEQSESRNDTNRSWYNVDPQANHSYAALTGVDVVNLSKSGATNLTIPYEYMYFGCDLSPQNNLTTTEAQGVSNTFPNYRTQLKYLHDLDAAGKLESYTQFLKNATISLAPKGSLTRSFFFYTRGSAIKPDALIYGSKMVGLTYYLFECSMKSVMVEANIICKADSCGVERLRRLNVDRKIRNGRYLPYDVVNDGYTARMFVQYLASIGGENSIGGNNPVDAYIYGHRPFGKGASGTPMLNWTSYIADPQRSLDMSHRLTRFANTYWDASRWPLTVTRNDPFEGSLDQTSHEPSSELRMNRTEAVVMRQVAIYRANAGWVACLVVCSCVLLLLGIFSFFLSLRITAPDIFDYVSSFTRDNPYVNAPHGGSGLDGAERARLLRKLPVQLGDVDAGAETGYITLKSIDGDTDRKAGKVKRERMYR</sequence>
<gene>
    <name evidence="2" type="ORF">CC86DRAFT_369384</name>
</gene>
<organism evidence="2 3">
    <name type="scientific">Ophiobolus disseminans</name>
    <dbReference type="NCBI Taxonomy" id="1469910"/>
    <lineage>
        <taxon>Eukaryota</taxon>
        <taxon>Fungi</taxon>
        <taxon>Dikarya</taxon>
        <taxon>Ascomycota</taxon>
        <taxon>Pezizomycotina</taxon>
        <taxon>Dothideomycetes</taxon>
        <taxon>Pleosporomycetidae</taxon>
        <taxon>Pleosporales</taxon>
        <taxon>Pleosporineae</taxon>
        <taxon>Phaeosphaeriaceae</taxon>
        <taxon>Ophiobolus</taxon>
    </lineage>
</organism>
<evidence type="ECO:0000313" key="3">
    <source>
        <dbReference type="Proteomes" id="UP000799424"/>
    </source>
</evidence>
<keyword evidence="1" id="KW-0472">Membrane</keyword>
<keyword evidence="1" id="KW-1133">Transmembrane helix</keyword>
<dbReference type="OrthoDB" id="3692311at2759"/>
<keyword evidence="1" id="KW-0812">Transmembrane</keyword>
<evidence type="ECO:0000256" key="1">
    <source>
        <dbReference type="SAM" id="Phobius"/>
    </source>
</evidence>
<feature type="transmembrane region" description="Helical" evidence="1">
    <location>
        <begin position="138"/>
        <end position="164"/>
    </location>
</feature>
<feature type="transmembrane region" description="Helical" evidence="1">
    <location>
        <begin position="52"/>
        <end position="77"/>
    </location>
</feature>
<accession>A0A6A7A2Z3</accession>
<dbReference type="EMBL" id="MU006224">
    <property type="protein sequence ID" value="KAF2827174.1"/>
    <property type="molecule type" value="Genomic_DNA"/>
</dbReference>
<reference evidence="2" key="1">
    <citation type="journal article" date="2020" name="Stud. Mycol.">
        <title>101 Dothideomycetes genomes: a test case for predicting lifestyles and emergence of pathogens.</title>
        <authorList>
            <person name="Haridas S."/>
            <person name="Albert R."/>
            <person name="Binder M."/>
            <person name="Bloem J."/>
            <person name="Labutti K."/>
            <person name="Salamov A."/>
            <person name="Andreopoulos B."/>
            <person name="Baker S."/>
            <person name="Barry K."/>
            <person name="Bills G."/>
            <person name="Bluhm B."/>
            <person name="Cannon C."/>
            <person name="Castanera R."/>
            <person name="Culley D."/>
            <person name="Daum C."/>
            <person name="Ezra D."/>
            <person name="Gonzalez J."/>
            <person name="Henrissat B."/>
            <person name="Kuo A."/>
            <person name="Liang C."/>
            <person name="Lipzen A."/>
            <person name="Lutzoni F."/>
            <person name="Magnuson J."/>
            <person name="Mondo S."/>
            <person name="Nolan M."/>
            <person name="Ohm R."/>
            <person name="Pangilinan J."/>
            <person name="Park H.-J."/>
            <person name="Ramirez L."/>
            <person name="Alfaro M."/>
            <person name="Sun H."/>
            <person name="Tritt A."/>
            <person name="Yoshinaga Y."/>
            <person name="Zwiers L.-H."/>
            <person name="Turgeon B."/>
            <person name="Goodwin S."/>
            <person name="Spatafora J."/>
            <person name="Crous P."/>
            <person name="Grigoriev I."/>
        </authorList>
    </citation>
    <scope>NUCLEOTIDE SEQUENCE</scope>
    <source>
        <strain evidence="2">CBS 113818</strain>
    </source>
</reference>
<dbReference type="Proteomes" id="UP000799424">
    <property type="component" value="Unassembled WGS sequence"/>
</dbReference>
<evidence type="ECO:0000313" key="2">
    <source>
        <dbReference type="EMBL" id="KAF2827174.1"/>
    </source>
</evidence>
<name>A0A6A7A2Z3_9PLEO</name>
<feature type="transmembrane region" description="Helical" evidence="1">
    <location>
        <begin position="561"/>
        <end position="584"/>
    </location>
</feature>
<proteinExistence type="predicted"/>
<dbReference type="AlphaFoldDB" id="A0A6A7A2Z3"/>
<protein>
    <submittedName>
        <fullName evidence="2">Uncharacterized protein</fullName>
    </submittedName>
</protein>
<keyword evidence="3" id="KW-1185">Reference proteome</keyword>
<feature type="transmembrane region" description="Helical" evidence="1">
    <location>
        <begin position="89"/>
        <end position="109"/>
    </location>
</feature>